<evidence type="ECO:0000313" key="3">
    <source>
        <dbReference type="EMBL" id="KAK9301231.1"/>
    </source>
</evidence>
<feature type="domain" description="Protein phosphatase 1 regulatory subunit 21 N-terminal" evidence="2">
    <location>
        <begin position="32"/>
        <end position="134"/>
    </location>
</feature>
<evidence type="ECO:0000256" key="1">
    <source>
        <dbReference type="SAM" id="MobiDB-lite"/>
    </source>
</evidence>
<dbReference type="GO" id="GO:0005769">
    <property type="term" value="C:early endosome"/>
    <property type="evidence" value="ECO:0007669"/>
    <property type="project" value="TreeGrafter"/>
</dbReference>
<dbReference type="Proteomes" id="UP001432146">
    <property type="component" value="Unassembled WGS sequence"/>
</dbReference>
<keyword evidence="4" id="KW-1185">Reference proteome</keyword>
<proteinExistence type="predicted"/>
<dbReference type="GO" id="GO:0016020">
    <property type="term" value="C:membrane"/>
    <property type="evidence" value="ECO:0007669"/>
    <property type="project" value="TreeGrafter"/>
</dbReference>
<dbReference type="InterPro" id="IPR040024">
    <property type="entry name" value="PPP1R21"/>
</dbReference>
<gene>
    <name evidence="3" type="ORF">QLX08_006315</name>
</gene>
<feature type="compositionally biased region" description="Low complexity" evidence="1">
    <location>
        <begin position="232"/>
        <end position="256"/>
    </location>
</feature>
<feature type="compositionally biased region" description="Basic and acidic residues" evidence="1">
    <location>
        <begin position="217"/>
        <end position="229"/>
    </location>
</feature>
<dbReference type="EMBL" id="JAWNGG020000115">
    <property type="protein sequence ID" value="KAK9301231.1"/>
    <property type="molecule type" value="Genomic_DNA"/>
</dbReference>
<feature type="region of interest" description="Disordered" evidence="1">
    <location>
        <begin position="101"/>
        <end position="126"/>
    </location>
</feature>
<feature type="compositionally biased region" description="Basic and acidic residues" evidence="1">
    <location>
        <begin position="198"/>
        <end position="209"/>
    </location>
</feature>
<feature type="region of interest" description="Disordered" evidence="1">
    <location>
        <begin position="198"/>
        <end position="260"/>
    </location>
</feature>
<comment type="caution">
    <text evidence="3">The sequence shown here is derived from an EMBL/GenBank/DDBJ whole genome shotgun (WGS) entry which is preliminary data.</text>
</comment>
<dbReference type="PANTHER" id="PTHR21448:SF0">
    <property type="entry name" value="PROTEIN PHOSPHATASE 1 REGULATORY SUBUNIT 21"/>
    <property type="match status" value="1"/>
</dbReference>
<evidence type="ECO:0000313" key="4">
    <source>
        <dbReference type="Proteomes" id="UP001432146"/>
    </source>
</evidence>
<dbReference type="InterPro" id="IPR049372">
    <property type="entry name" value="PPP1R21_C"/>
</dbReference>
<sequence>MTTIENCHSILKTERMENVMEGVNGQLQMKYQKIATEYSKIRAQANVLKRAVIDEQARNADIREQLKEKEVELRRAEQELDSLSFRNQQLTKRITVLQEELDKTQNKPKKGKNKLSENNSQVLASPNHILDEEFQKKIVENAQLLSQISDKDSEIETLNERIQQLESKLDYCEKSKIELECQYQNTIDKLERERNDMQKKLNDNQKQEESTSWSSNEGKRDGYESDNRIGHSNFPEVEPSPFSSPSASRRSLKSISEGQSKVQEENNDFYFSKSCDLEKEINHWKAQYHMFKIKYDEIQQRESINNRQIESLQPVEINNMIGKLTVPFAIPEEIEAREAKIREYFLQEIDKLISEKHIYHVKNLAMAANNEVLQAHLDTSESKREKCESTLTEALSNCNILQKDKEIQEGNYKAQLSTMSEHLANMNEKLISQTEEIQQLKFQLVNKIQIEYGTALILIHLTFV</sequence>
<dbReference type="AlphaFoldDB" id="A0AAW0ZUW0"/>
<dbReference type="Pfam" id="PF21636">
    <property type="entry name" value="PPP1R21_C"/>
    <property type="match status" value="1"/>
</dbReference>
<protein>
    <recommendedName>
        <fullName evidence="2">Protein phosphatase 1 regulatory subunit 21 N-terminal domain-containing protein</fullName>
    </recommendedName>
</protein>
<organism evidence="3 4">
    <name type="scientific">Tetragonisca angustula</name>
    <dbReference type="NCBI Taxonomy" id="166442"/>
    <lineage>
        <taxon>Eukaryota</taxon>
        <taxon>Metazoa</taxon>
        <taxon>Ecdysozoa</taxon>
        <taxon>Arthropoda</taxon>
        <taxon>Hexapoda</taxon>
        <taxon>Insecta</taxon>
        <taxon>Pterygota</taxon>
        <taxon>Neoptera</taxon>
        <taxon>Endopterygota</taxon>
        <taxon>Hymenoptera</taxon>
        <taxon>Apocrita</taxon>
        <taxon>Aculeata</taxon>
        <taxon>Apoidea</taxon>
        <taxon>Anthophila</taxon>
        <taxon>Apidae</taxon>
        <taxon>Tetragonisca</taxon>
    </lineage>
</organism>
<accession>A0AAW0ZUW0</accession>
<dbReference type="SMART" id="SM01254">
    <property type="entry name" value="KLRAQ"/>
    <property type="match status" value="1"/>
</dbReference>
<dbReference type="Gene3D" id="1.10.287.1490">
    <property type="match status" value="1"/>
</dbReference>
<dbReference type="PANTHER" id="PTHR21448">
    <property type="entry name" value="SMOOTH MUSCLE MYOSIN HEAVY CHAIN-RELATED"/>
    <property type="match status" value="1"/>
</dbReference>
<reference evidence="3 4" key="1">
    <citation type="submission" date="2024-05" db="EMBL/GenBank/DDBJ databases">
        <title>The nuclear and mitochondrial genome assemblies of Tetragonisca angustula (Apidae: Meliponini), a tiny yet remarkable pollinator in the Neotropics.</title>
        <authorList>
            <person name="Ferrari R."/>
            <person name="Ricardo P.C."/>
            <person name="Dias F.C."/>
            <person name="Araujo N.S."/>
            <person name="Soares D.O."/>
            <person name="Zhou Q.-S."/>
            <person name="Zhu C.-D."/>
            <person name="Coutinho L."/>
            <person name="Airas M.C."/>
            <person name="Batista T.M."/>
        </authorList>
    </citation>
    <scope>NUCLEOTIDE SEQUENCE [LARGE SCALE GENOMIC DNA]</scope>
    <source>
        <strain evidence="3">ASF017062</strain>
        <tissue evidence="3">Abdomen</tissue>
    </source>
</reference>
<evidence type="ECO:0000259" key="2">
    <source>
        <dbReference type="SMART" id="SM01254"/>
    </source>
</evidence>
<name>A0AAW0ZUW0_9HYME</name>
<dbReference type="Pfam" id="PF10205">
    <property type="entry name" value="KLRAQ"/>
    <property type="match status" value="1"/>
</dbReference>
<dbReference type="InterPro" id="IPR019343">
    <property type="entry name" value="PPP1R21_N"/>
</dbReference>